<accession>A0A2A9P0K8</accession>
<comment type="subcellular location">
    <subcellularLocation>
        <location evidence="1 10">Endoplasmic reticulum membrane</location>
        <topology evidence="1 10">Multi-pass membrane protein</topology>
    </subcellularLocation>
</comment>
<proteinExistence type="inferred from homology"/>
<keyword evidence="8 10" id="KW-1133">Transmembrane helix</keyword>
<comment type="similarity">
    <text evidence="3 10">Belongs to the ALG6/ALG8 glucosyltransferase family.</text>
</comment>
<feature type="transmembrane region" description="Helical" evidence="10">
    <location>
        <begin position="204"/>
        <end position="223"/>
    </location>
</feature>
<name>A0A2A9P0K8_9AGAR</name>
<feature type="transmembrane region" description="Helical" evidence="10">
    <location>
        <begin position="347"/>
        <end position="369"/>
    </location>
</feature>
<feature type="transmembrane region" description="Helical" evidence="10">
    <location>
        <begin position="177"/>
        <end position="198"/>
    </location>
</feature>
<keyword evidence="7 10" id="KW-0256">Endoplasmic reticulum</keyword>
<evidence type="ECO:0000256" key="5">
    <source>
        <dbReference type="ARBA" id="ARBA00022679"/>
    </source>
</evidence>
<dbReference type="EMBL" id="KZ301971">
    <property type="protein sequence ID" value="PFH54070.1"/>
    <property type="molecule type" value="Genomic_DNA"/>
</dbReference>
<feature type="region of interest" description="Disordered" evidence="11">
    <location>
        <begin position="517"/>
        <end position="574"/>
    </location>
</feature>
<keyword evidence="9 10" id="KW-0472">Membrane</keyword>
<dbReference type="GO" id="GO:0005789">
    <property type="term" value="C:endoplasmic reticulum membrane"/>
    <property type="evidence" value="ECO:0007669"/>
    <property type="project" value="UniProtKB-SubCell"/>
</dbReference>
<dbReference type="AlphaFoldDB" id="A0A2A9P0K8"/>
<feature type="transmembrane region" description="Helical" evidence="10">
    <location>
        <begin position="110"/>
        <end position="135"/>
    </location>
</feature>
<protein>
    <recommendedName>
        <fullName evidence="10">Alpha-1,3-glucosyltransferase</fullName>
        <ecNumber evidence="10">2.4.1.-</ecNumber>
    </recommendedName>
</protein>
<evidence type="ECO:0000256" key="10">
    <source>
        <dbReference type="RuleBase" id="RU363110"/>
    </source>
</evidence>
<feature type="transmembrane region" description="Helical" evidence="10">
    <location>
        <begin position="444"/>
        <end position="467"/>
    </location>
</feature>
<evidence type="ECO:0000256" key="1">
    <source>
        <dbReference type="ARBA" id="ARBA00004477"/>
    </source>
</evidence>
<gene>
    <name evidence="12" type="ORF">AMATHDRAFT_136526</name>
</gene>
<keyword evidence="13" id="KW-1185">Reference proteome</keyword>
<dbReference type="EC" id="2.4.1.-" evidence="10"/>
<evidence type="ECO:0000256" key="9">
    <source>
        <dbReference type="ARBA" id="ARBA00023136"/>
    </source>
</evidence>
<organism evidence="12 13">
    <name type="scientific">Amanita thiersii Skay4041</name>
    <dbReference type="NCBI Taxonomy" id="703135"/>
    <lineage>
        <taxon>Eukaryota</taxon>
        <taxon>Fungi</taxon>
        <taxon>Dikarya</taxon>
        <taxon>Basidiomycota</taxon>
        <taxon>Agaricomycotina</taxon>
        <taxon>Agaricomycetes</taxon>
        <taxon>Agaricomycetidae</taxon>
        <taxon>Agaricales</taxon>
        <taxon>Pluteineae</taxon>
        <taxon>Amanitaceae</taxon>
        <taxon>Amanita</taxon>
    </lineage>
</organism>
<dbReference type="PANTHER" id="PTHR12413">
    <property type="entry name" value="DOLICHYL GLYCOSYLTRANSFERASE"/>
    <property type="match status" value="1"/>
</dbReference>
<dbReference type="Proteomes" id="UP000242287">
    <property type="component" value="Unassembled WGS sequence"/>
</dbReference>
<evidence type="ECO:0000256" key="2">
    <source>
        <dbReference type="ARBA" id="ARBA00004922"/>
    </source>
</evidence>
<keyword evidence="5 10" id="KW-0808">Transferase</keyword>
<feature type="transmembrane region" description="Helical" evidence="10">
    <location>
        <begin position="9"/>
        <end position="30"/>
    </location>
</feature>
<evidence type="ECO:0000256" key="8">
    <source>
        <dbReference type="ARBA" id="ARBA00022989"/>
    </source>
</evidence>
<evidence type="ECO:0000256" key="7">
    <source>
        <dbReference type="ARBA" id="ARBA00022824"/>
    </source>
</evidence>
<dbReference type="PANTHER" id="PTHR12413:SF1">
    <property type="entry name" value="DOLICHYL PYROPHOSPHATE MAN9GLCNAC2 ALPHA-1,3-GLUCOSYLTRANSFERASE"/>
    <property type="match status" value="1"/>
</dbReference>
<evidence type="ECO:0000256" key="3">
    <source>
        <dbReference type="ARBA" id="ARBA00008715"/>
    </source>
</evidence>
<evidence type="ECO:0000256" key="6">
    <source>
        <dbReference type="ARBA" id="ARBA00022692"/>
    </source>
</evidence>
<evidence type="ECO:0000313" key="12">
    <source>
        <dbReference type="EMBL" id="PFH54070.1"/>
    </source>
</evidence>
<feature type="transmembrane region" description="Helical" evidence="10">
    <location>
        <begin position="299"/>
        <end position="321"/>
    </location>
</feature>
<feature type="transmembrane region" description="Helical" evidence="10">
    <location>
        <begin position="147"/>
        <end position="165"/>
    </location>
</feature>
<evidence type="ECO:0000313" key="13">
    <source>
        <dbReference type="Proteomes" id="UP000242287"/>
    </source>
</evidence>
<dbReference type="GO" id="GO:0042281">
    <property type="term" value="F:dolichyl pyrophosphate Man9GlcNAc2 alpha-1,3-glucosyltransferase activity"/>
    <property type="evidence" value="ECO:0007669"/>
    <property type="project" value="TreeGrafter"/>
</dbReference>
<evidence type="ECO:0000256" key="4">
    <source>
        <dbReference type="ARBA" id="ARBA00022676"/>
    </source>
</evidence>
<reference evidence="12 13" key="1">
    <citation type="submission" date="2014-02" db="EMBL/GenBank/DDBJ databases">
        <title>Transposable element dynamics among asymbiotic and ectomycorrhizal Amanita fungi.</title>
        <authorList>
            <consortium name="DOE Joint Genome Institute"/>
            <person name="Hess J."/>
            <person name="Skrede I."/>
            <person name="Wolfe B."/>
            <person name="LaButti K."/>
            <person name="Ohm R.A."/>
            <person name="Grigoriev I.V."/>
            <person name="Pringle A."/>
        </authorList>
    </citation>
    <scope>NUCLEOTIDE SEQUENCE [LARGE SCALE GENOMIC DNA]</scope>
    <source>
        <strain evidence="12 13">SKay4041</strain>
    </source>
</reference>
<dbReference type="OrthoDB" id="5589195at2759"/>
<feature type="transmembrane region" description="Helical" evidence="10">
    <location>
        <begin position="479"/>
        <end position="497"/>
    </location>
</feature>
<evidence type="ECO:0000256" key="11">
    <source>
        <dbReference type="SAM" id="MobiDB-lite"/>
    </source>
</evidence>
<dbReference type="Pfam" id="PF03155">
    <property type="entry name" value="Alg6_Alg8"/>
    <property type="match status" value="1"/>
</dbReference>
<feature type="compositionally biased region" description="Basic and acidic residues" evidence="11">
    <location>
        <begin position="532"/>
        <end position="542"/>
    </location>
</feature>
<dbReference type="STRING" id="703135.A0A2A9P0K8"/>
<comment type="pathway">
    <text evidence="2 10">Protein modification; protein glycosylation.</text>
</comment>
<keyword evidence="6 10" id="KW-0812">Transmembrane</keyword>
<feature type="transmembrane region" description="Helical" evidence="10">
    <location>
        <begin position="230"/>
        <end position="250"/>
    </location>
</feature>
<feature type="transmembrane region" description="Helical" evidence="10">
    <location>
        <begin position="78"/>
        <end position="98"/>
    </location>
</feature>
<dbReference type="InterPro" id="IPR004856">
    <property type="entry name" value="Glyco_trans_ALG6/ALG8"/>
</dbReference>
<keyword evidence="4 10" id="KW-0328">Glycosyltransferase</keyword>
<dbReference type="UniPathway" id="UPA00378"/>
<sequence length="574" mass="64215">MHKRGIREWVLPGALLASVLVKLGVGMGSYSGMGTPPMYGDYEAQRHWMELTVHLPIREWYSYDLPYWGLDYPPLTAYVSWLCGIIGTWIEPSWFALGKSRGIETPGSKVFMRSTVVLLDALVYVPALLMFLRIWQGSRSQRTQNNALLTLLFQPALLLIDFGHFQYNSVMLGLTLAAMNCFAMGRDLWGAVFFVLSLGFKQMALYYAPAIGTYLLVKCLYLGRPEGERLFLRLTAVTVSTFILLFLPFLPPFAHLSTLKQSLIRIFPFSRGLFEDKVANFWCATNVLIKWKNWASPDFLVKISTLLTAVGFLPSVVNMFYLGRKMQLAKSAAADTANNNSTAQPPFLALLPYALLASSMSFFLFSFQVHEKTILLPLMPMMLLLSGAQIDSPAYMWGALLNNTAVFSMWPLLKRDGLGLQYVATLVLWNRLIGYNPFRWPPKTLVHILSQGVFVAAFGLHLLEFVVTPPKRYPDLFPVLNVLVCTPVFLLGWLWAIKCGVEVGWALGGVGPVSAKAASANTEDTGSAPMGEKGRKEGERENGMSSGRRWNRAGSVEYSQTRRRGMAEGMEEEE</sequence>